<comment type="caution">
    <text evidence="8">The sequence shown here is derived from an EMBL/GenBank/DDBJ whole genome shotgun (WGS) entry which is preliminary data.</text>
</comment>
<keyword evidence="9" id="KW-1185">Reference proteome</keyword>
<comment type="similarity">
    <text evidence="1">Belongs to the sigma-70 factor family. ECF subfamily.</text>
</comment>
<dbReference type="InterPro" id="IPR013324">
    <property type="entry name" value="RNA_pol_sigma_r3/r4-like"/>
</dbReference>
<evidence type="ECO:0000313" key="8">
    <source>
        <dbReference type="EMBL" id="GAA4410680.1"/>
    </source>
</evidence>
<dbReference type="EMBL" id="BAABGM010000020">
    <property type="protein sequence ID" value="GAA4410680.1"/>
    <property type="molecule type" value="Genomic_DNA"/>
</dbReference>
<dbReference type="InterPro" id="IPR013325">
    <property type="entry name" value="RNA_pol_sigma_r2"/>
</dbReference>
<dbReference type="PANTHER" id="PTHR43133">
    <property type="entry name" value="RNA POLYMERASE ECF-TYPE SIGMA FACTO"/>
    <property type="match status" value="1"/>
</dbReference>
<keyword evidence="3" id="KW-0731">Sigma factor</keyword>
<accession>A0ABP8KM99</accession>
<dbReference type="RefSeq" id="WP_345207551.1">
    <property type="nucleotide sequence ID" value="NZ_BAABGM010000020.1"/>
</dbReference>
<gene>
    <name evidence="8" type="ORF">GCM10023168_30620</name>
</gene>
<evidence type="ECO:0000256" key="2">
    <source>
        <dbReference type="ARBA" id="ARBA00023015"/>
    </source>
</evidence>
<dbReference type="Proteomes" id="UP001500945">
    <property type="component" value="Unassembled WGS sequence"/>
</dbReference>
<evidence type="ECO:0000313" key="9">
    <source>
        <dbReference type="Proteomes" id="UP001500945"/>
    </source>
</evidence>
<evidence type="ECO:0000259" key="7">
    <source>
        <dbReference type="Pfam" id="PF04542"/>
    </source>
</evidence>
<sequence length="198" mass="21743">MHTDAGADSLAVRAANAFRAFRDGDPSGMSTLVDEVTPLLWHVARQQGLTRQAGEDVVQNTWLKLVEHAPSIADPQSVLKWLITTTKRDAWSSSSRGHREEPSSYADVREQESDASSPSPEDTILADTDDRLVWHHFATLPERCKALLRAIAFAEKPDYASVAQALGMPVGSIGPTRGRCLAKLRLALTSDPRWEMPS</sequence>
<proteinExistence type="inferred from homology"/>
<evidence type="ECO:0000256" key="4">
    <source>
        <dbReference type="ARBA" id="ARBA00023125"/>
    </source>
</evidence>
<feature type="domain" description="RNA polymerase sigma-70 region 2" evidence="7">
    <location>
        <begin position="32"/>
        <end position="89"/>
    </location>
</feature>
<keyword evidence="4" id="KW-0238">DNA-binding</keyword>
<evidence type="ECO:0000256" key="5">
    <source>
        <dbReference type="ARBA" id="ARBA00023163"/>
    </source>
</evidence>
<dbReference type="Pfam" id="PF04542">
    <property type="entry name" value="Sigma70_r2"/>
    <property type="match status" value="1"/>
</dbReference>
<dbReference type="InterPro" id="IPR014284">
    <property type="entry name" value="RNA_pol_sigma-70_dom"/>
</dbReference>
<organism evidence="8 9">
    <name type="scientific">Fodinibacter luteus</name>
    <dbReference type="NCBI Taxonomy" id="552064"/>
    <lineage>
        <taxon>Bacteria</taxon>
        <taxon>Bacillati</taxon>
        <taxon>Actinomycetota</taxon>
        <taxon>Actinomycetes</taxon>
        <taxon>Micrococcales</taxon>
        <taxon>Intrasporangiaceae</taxon>
        <taxon>Fodinibacter (ex Wang et al. 2009)</taxon>
    </lineage>
</organism>
<dbReference type="InterPro" id="IPR039425">
    <property type="entry name" value="RNA_pol_sigma-70-like"/>
</dbReference>
<evidence type="ECO:0000256" key="6">
    <source>
        <dbReference type="SAM" id="MobiDB-lite"/>
    </source>
</evidence>
<feature type="compositionally biased region" description="Basic and acidic residues" evidence="6">
    <location>
        <begin position="97"/>
        <end position="112"/>
    </location>
</feature>
<dbReference type="SUPFAM" id="SSF88946">
    <property type="entry name" value="Sigma2 domain of RNA polymerase sigma factors"/>
    <property type="match status" value="1"/>
</dbReference>
<evidence type="ECO:0000256" key="3">
    <source>
        <dbReference type="ARBA" id="ARBA00023082"/>
    </source>
</evidence>
<reference evidence="9" key="1">
    <citation type="journal article" date="2019" name="Int. J. Syst. Evol. Microbiol.">
        <title>The Global Catalogue of Microorganisms (GCM) 10K type strain sequencing project: providing services to taxonomists for standard genome sequencing and annotation.</title>
        <authorList>
            <consortium name="The Broad Institute Genomics Platform"/>
            <consortium name="The Broad Institute Genome Sequencing Center for Infectious Disease"/>
            <person name="Wu L."/>
            <person name="Ma J."/>
        </authorList>
    </citation>
    <scope>NUCLEOTIDE SEQUENCE [LARGE SCALE GENOMIC DNA]</scope>
    <source>
        <strain evidence="9">JCM 17809</strain>
    </source>
</reference>
<dbReference type="NCBIfam" id="TIGR02937">
    <property type="entry name" value="sigma70-ECF"/>
    <property type="match status" value="1"/>
</dbReference>
<dbReference type="InterPro" id="IPR036388">
    <property type="entry name" value="WH-like_DNA-bd_sf"/>
</dbReference>
<evidence type="ECO:0000256" key="1">
    <source>
        <dbReference type="ARBA" id="ARBA00010641"/>
    </source>
</evidence>
<dbReference type="SUPFAM" id="SSF88659">
    <property type="entry name" value="Sigma3 and sigma4 domains of RNA polymerase sigma factors"/>
    <property type="match status" value="1"/>
</dbReference>
<dbReference type="InterPro" id="IPR007627">
    <property type="entry name" value="RNA_pol_sigma70_r2"/>
</dbReference>
<dbReference type="Gene3D" id="1.10.1740.10">
    <property type="match status" value="1"/>
</dbReference>
<protein>
    <submittedName>
        <fullName evidence="8">Sigma-70 family RNA polymerase sigma factor</fullName>
    </submittedName>
</protein>
<feature type="region of interest" description="Disordered" evidence="6">
    <location>
        <begin position="91"/>
        <end position="124"/>
    </location>
</feature>
<dbReference type="PANTHER" id="PTHR43133:SF8">
    <property type="entry name" value="RNA POLYMERASE SIGMA FACTOR HI_1459-RELATED"/>
    <property type="match status" value="1"/>
</dbReference>
<dbReference type="Gene3D" id="1.10.10.10">
    <property type="entry name" value="Winged helix-like DNA-binding domain superfamily/Winged helix DNA-binding domain"/>
    <property type="match status" value="1"/>
</dbReference>
<name>A0ABP8KM99_9MICO</name>
<keyword evidence="2" id="KW-0805">Transcription regulation</keyword>
<keyword evidence="5" id="KW-0804">Transcription</keyword>